<accession>A0ABW6XRT2</accession>
<dbReference type="InterPro" id="IPR041583">
    <property type="entry name" value="TetR_C_31"/>
</dbReference>
<dbReference type="EMBL" id="JBIBDZ010000004">
    <property type="protein sequence ID" value="MFF5920223.1"/>
    <property type="molecule type" value="Genomic_DNA"/>
</dbReference>
<dbReference type="InterPro" id="IPR001647">
    <property type="entry name" value="HTH_TetR"/>
</dbReference>
<dbReference type="Pfam" id="PF17940">
    <property type="entry name" value="TetR_C_31"/>
    <property type="match status" value="1"/>
</dbReference>
<keyword evidence="1 2" id="KW-0238">DNA-binding</keyword>
<evidence type="ECO:0000256" key="3">
    <source>
        <dbReference type="SAM" id="MobiDB-lite"/>
    </source>
</evidence>
<evidence type="ECO:0000256" key="2">
    <source>
        <dbReference type="PROSITE-ProRule" id="PRU00335"/>
    </source>
</evidence>
<feature type="compositionally biased region" description="Low complexity" evidence="3">
    <location>
        <begin position="1"/>
        <end position="10"/>
    </location>
</feature>
<feature type="compositionally biased region" description="Low complexity" evidence="3">
    <location>
        <begin position="101"/>
        <end position="110"/>
    </location>
</feature>
<feature type="region of interest" description="Disordered" evidence="3">
    <location>
        <begin position="97"/>
        <end position="121"/>
    </location>
</feature>
<evidence type="ECO:0000256" key="1">
    <source>
        <dbReference type="ARBA" id="ARBA00023125"/>
    </source>
</evidence>
<dbReference type="Proteomes" id="UP001602370">
    <property type="component" value="Unassembled WGS sequence"/>
</dbReference>
<evidence type="ECO:0000313" key="6">
    <source>
        <dbReference type="Proteomes" id="UP001602370"/>
    </source>
</evidence>
<evidence type="ECO:0000313" key="5">
    <source>
        <dbReference type="EMBL" id="MFF5920223.1"/>
    </source>
</evidence>
<dbReference type="InterPro" id="IPR009057">
    <property type="entry name" value="Homeodomain-like_sf"/>
</dbReference>
<sequence>MTSATPSAALPGPPGPPGSAGAPDPSGSPAPSRADRIGDAALDLLVERGMRGLTHRAVDERAGLPQGSTSNHARTRQALLETAVRRQVQLESQVLTPDELPGAAGPGAAEGAREGAHEGAPIGTDTLVDALSLALHRYLTDHRALLVSRYELALEATRRPELRSFFDAAGAVFHGPLVAMTAAAGSPEPERHALSLIAWCEGLMFSCAAGSFHASVPSRAELRTGFDELLRGMLGGGRPGRGESGGARR</sequence>
<dbReference type="RefSeq" id="WP_078944610.1">
    <property type="nucleotide sequence ID" value="NZ_JBIBDZ010000004.1"/>
</dbReference>
<dbReference type="Gene3D" id="1.10.357.10">
    <property type="entry name" value="Tetracycline Repressor, domain 2"/>
    <property type="match status" value="1"/>
</dbReference>
<feature type="compositionally biased region" description="Low complexity" evidence="3">
    <location>
        <begin position="19"/>
        <end position="32"/>
    </location>
</feature>
<evidence type="ECO:0000259" key="4">
    <source>
        <dbReference type="PROSITE" id="PS50977"/>
    </source>
</evidence>
<comment type="caution">
    <text evidence="5">The sequence shown here is derived from an EMBL/GenBank/DDBJ whole genome shotgun (WGS) entry which is preliminary data.</text>
</comment>
<dbReference type="PROSITE" id="PS50977">
    <property type="entry name" value="HTH_TETR_2"/>
    <property type="match status" value="1"/>
</dbReference>
<keyword evidence="6" id="KW-1185">Reference proteome</keyword>
<name>A0ABW6XRT2_9ACTN</name>
<reference evidence="5 6" key="1">
    <citation type="submission" date="2024-10" db="EMBL/GenBank/DDBJ databases">
        <title>The Natural Products Discovery Center: Release of the First 8490 Sequenced Strains for Exploring Actinobacteria Biosynthetic Diversity.</title>
        <authorList>
            <person name="Kalkreuter E."/>
            <person name="Kautsar S.A."/>
            <person name="Yang D."/>
            <person name="Bader C.D."/>
            <person name="Teijaro C.N."/>
            <person name="Fluegel L."/>
            <person name="Davis C.M."/>
            <person name="Simpson J.R."/>
            <person name="Lauterbach L."/>
            <person name="Steele A.D."/>
            <person name="Gui C."/>
            <person name="Meng S."/>
            <person name="Li G."/>
            <person name="Viehrig K."/>
            <person name="Ye F."/>
            <person name="Su P."/>
            <person name="Kiefer A.F."/>
            <person name="Nichols A."/>
            <person name="Cepeda A.J."/>
            <person name="Yan W."/>
            <person name="Fan B."/>
            <person name="Jiang Y."/>
            <person name="Adhikari A."/>
            <person name="Zheng C.-J."/>
            <person name="Schuster L."/>
            <person name="Cowan T.M."/>
            <person name="Smanski M.J."/>
            <person name="Chevrette M.G."/>
            <person name="De Carvalho L.P.S."/>
            <person name="Shen B."/>
        </authorList>
    </citation>
    <scope>NUCLEOTIDE SEQUENCE [LARGE SCALE GENOMIC DNA]</scope>
    <source>
        <strain evidence="5 6">NPDC012605</strain>
    </source>
</reference>
<feature type="domain" description="HTH tetR-type" evidence="4">
    <location>
        <begin position="31"/>
        <end position="91"/>
    </location>
</feature>
<organism evidence="5 6">
    <name type="scientific">Streptomyces flavochromogenes</name>
    <dbReference type="NCBI Taxonomy" id="68199"/>
    <lineage>
        <taxon>Bacteria</taxon>
        <taxon>Bacillati</taxon>
        <taxon>Actinomycetota</taxon>
        <taxon>Actinomycetes</taxon>
        <taxon>Kitasatosporales</taxon>
        <taxon>Streptomycetaceae</taxon>
        <taxon>Streptomyces</taxon>
    </lineage>
</organism>
<dbReference type="SUPFAM" id="SSF46689">
    <property type="entry name" value="Homeodomain-like"/>
    <property type="match status" value="1"/>
</dbReference>
<feature type="region of interest" description="Disordered" evidence="3">
    <location>
        <begin position="1"/>
        <end position="35"/>
    </location>
</feature>
<feature type="DNA-binding region" description="H-T-H motif" evidence="2">
    <location>
        <begin position="54"/>
        <end position="73"/>
    </location>
</feature>
<proteinExistence type="predicted"/>
<gene>
    <name evidence="5" type="ORF">ACFY8C_18065</name>
</gene>
<protein>
    <submittedName>
        <fullName evidence="5">TetR/AcrR family transcriptional regulator</fullName>
    </submittedName>
</protein>